<dbReference type="EMBL" id="SUTE01000031">
    <property type="protein sequence ID" value="MBE6504858.1"/>
    <property type="molecule type" value="Genomic_DNA"/>
</dbReference>
<evidence type="ECO:0000313" key="2">
    <source>
        <dbReference type="EMBL" id="MBE6504858.1"/>
    </source>
</evidence>
<organism evidence="2 3">
    <name type="scientific">Methanobrevibacter millerae</name>
    <dbReference type="NCBI Taxonomy" id="230361"/>
    <lineage>
        <taxon>Archaea</taxon>
        <taxon>Methanobacteriati</taxon>
        <taxon>Methanobacteriota</taxon>
        <taxon>Methanomada group</taxon>
        <taxon>Methanobacteria</taxon>
        <taxon>Methanobacteriales</taxon>
        <taxon>Methanobacteriaceae</taxon>
        <taxon>Methanobrevibacter</taxon>
    </lineage>
</organism>
<evidence type="ECO:0000259" key="1">
    <source>
        <dbReference type="Pfam" id="PF13460"/>
    </source>
</evidence>
<comment type="caution">
    <text evidence="2">The sequence shown here is derived from an EMBL/GenBank/DDBJ whole genome shotgun (WGS) entry which is preliminary data.</text>
</comment>
<name>A0A8T3V9X8_9EURY</name>
<accession>A0A8T3V9X8</accession>
<dbReference type="Pfam" id="PF13460">
    <property type="entry name" value="NAD_binding_10"/>
    <property type="match status" value="1"/>
</dbReference>
<reference evidence="2" key="1">
    <citation type="submission" date="2019-04" db="EMBL/GenBank/DDBJ databases">
        <title>Evolution of Biomass-Degrading Anaerobic Consortia Revealed by Metagenomics.</title>
        <authorList>
            <person name="Peng X."/>
        </authorList>
    </citation>
    <scope>NUCLEOTIDE SEQUENCE</scope>
    <source>
        <strain evidence="2">SIG12</strain>
    </source>
</reference>
<sequence length="76" mass="8736">MPNTKAVNILEGSELDYTIFRLGFLRDGDEDDYVITHNGETPKGYYTTFQSVLKIALEIIENPELHSRQNIRLHAI</sequence>
<dbReference type="AlphaFoldDB" id="A0A8T3V9X8"/>
<protein>
    <recommendedName>
        <fullName evidence="1">NAD(P)-binding domain-containing protein</fullName>
    </recommendedName>
</protein>
<feature type="domain" description="NAD(P)-binding" evidence="1">
    <location>
        <begin position="4"/>
        <end position="63"/>
    </location>
</feature>
<dbReference type="Proteomes" id="UP000762703">
    <property type="component" value="Unassembled WGS sequence"/>
</dbReference>
<gene>
    <name evidence="2" type="ORF">E7Z73_03800</name>
</gene>
<proteinExistence type="predicted"/>
<evidence type="ECO:0000313" key="3">
    <source>
        <dbReference type="Proteomes" id="UP000762703"/>
    </source>
</evidence>
<dbReference type="InterPro" id="IPR016040">
    <property type="entry name" value="NAD(P)-bd_dom"/>
</dbReference>
<dbReference type="Gene3D" id="3.40.50.720">
    <property type="entry name" value="NAD(P)-binding Rossmann-like Domain"/>
    <property type="match status" value="1"/>
</dbReference>